<organism evidence="2 3">
    <name type="scientific">Lachnellula willkommii</name>
    <dbReference type="NCBI Taxonomy" id="215461"/>
    <lineage>
        <taxon>Eukaryota</taxon>
        <taxon>Fungi</taxon>
        <taxon>Dikarya</taxon>
        <taxon>Ascomycota</taxon>
        <taxon>Pezizomycotina</taxon>
        <taxon>Leotiomycetes</taxon>
        <taxon>Helotiales</taxon>
        <taxon>Lachnaceae</taxon>
        <taxon>Lachnellula</taxon>
    </lineage>
</organism>
<dbReference type="Proteomes" id="UP000315522">
    <property type="component" value="Unassembled WGS sequence"/>
</dbReference>
<evidence type="ECO:0008006" key="4">
    <source>
        <dbReference type="Google" id="ProtNLM"/>
    </source>
</evidence>
<dbReference type="EMBL" id="QGML01005196">
    <property type="protein sequence ID" value="TVY85862.1"/>
    <property type="molecule type" value="Genomic_DNA"/>
</dbReference>
<gene>
    <name evidence="2" type="ORF">LAWI1_G008285</name>
</gene>
<feature type="chain" id="PRO_5021993234" description="Secreted protein" evidence="1">
    <location>
        <begin position="20"/>
        <end position="134"/>
    </location>
</feature>
<sequence>MHSTTIFTSLLAIASLAASSPILPRNTTTYSIDLTITTSSGLNWQNPTTVPITATLNQLTLLNAGQPLSASSITFSNSTSATASAVNINSVQCRAYKDAEGVVPGSAPFNATAPALLSTNLVSVSSVLCYVVAA</sequence>
<name>A0A559LYT8_9HELO</name>
<comment type="caution">
    <text evidence="2">The sequence shown here is derived from an EMBL/GenBank/DDBJ whole genome shotgun (WGS) entry which is preliminary data.</text>
</comment>
<proteinExistence type="predicted"/>
<feature type="signal peptide" evidence="1">
    <location>
        <begin position="1"/>
        <end position="19"/>
    </location>
</feature>
<keyword evidence="3" id="KW-1185">Reference proteome</keyword>
<evidence type="ECO:0000313" key="3">
    <source>
        <dbReference type="Proteomes" id="UP000315522"/>
    </source>
</evidence>
<keyword evidence="1" id="KW-0732">Signal</keyword>
<accession>A0A559LYT8</accession>
<reference evidence="2 3" key="1">
    <citation type="submission" date="2018-05" db="EMBL/GenBank/DDBJ databases">
        <title>Genome sequencing and assembly of the regulated plant pathogen Lachnellula willkommii and related sister species for the development of diagnostic species identification markers.</title>
        <authorList>
            <person name="Giroux E."/>
            <person name="Bilodeau G."/>
        </authorList>
    </citation>
    <scope>NUCLEOTIDE SEQUENCE [LARGE SCALE GENOMIC DNA]</scope>
    <source>
        <strain evidence="2 3">CBS 172.35</strain>
    </source>
</reference>
<protein>
    <recommendedName>
        <fullName evidence="4">Secreted protein</fullName>
    </recommendedName>
</protein>
<evidence type="ECO:0000256" key="1">
    <source>
        <dbReference type="SAM" id="SignalP"/>
    </source>
</evidence>
<evidence type="ECO:0000313" key="2">
    <source>
        <dbReference type="EMBL" id="TVY85862.1"/>
    </source>
</evidence>
<dbReference type="AlphaFoldDB" id="A0A559LYT8"/>